<dbReference type="EMBL" id="SJPS01000001">
    <property type="protein sequence ID" value="TWU29576.1"/>
    <property type="molecule type" value="Genomic_DNA"/>
</dbReference>
<sequence>MGFGLRGNDGGGVRLNAEHRAVAAETSLPQRKVFVTKGTLFQRHPNGVA</sequence>
<organism evidence="1 2">
    <name type="scientific">Bythopirellula polymerisocia</name>
    <dbReference type="NCBI Taxonomy" id="2528003"/>
    <lineage>
        <taxon>Bacteria</taxon>
        <taxon>Pseudomonadati</taxon>
        <taxon>Planctomycetota</taxon>
        <taxon>Planctomycetia</taxon>
        <taxon>Pirellulales</taxon>
        <taxon>Lacipirellulaceae</taxon>
        <taxon>Bythopirellula</taxon>
    </lineage>
</organism>
<accession>A0A5C6D2Z8</accession>
<evidence type="ECO:0000313" key="2">
    <source>
        <dbReference type="Proteomes" id="UP000318437"/>
    </source>
</evidence>
<dbReference type="Proteomes" id="UP000318437">
    <property type="component" value="Unassembled WGS sequence"/>
</dbReference>
<keyword evidence="2" id="KW-1185">Reference proteome</keyword>
<protein>
    <submittedName>
        <fullName evidence="1">Uncharacterized protein</fullName>
    </submittedName>
</protein>
<dbReference type="AlphaFoldDB" id="A0A5C6D2Z8"/>
<gene>
    <name evidence="1" type="ORF">Pla144_03540</name>
</gene>
<name>A0A5C6D2Z8_9BACT</name>
<proteinExistence type="predicted"/>
<dbReference type="RefSeq" id="WP_197530315.1">
    <property type="nucleotide sequence ID" value="NZ_SJPS01000001.1"/>
</dbReference>
<evidence type="ECO:0000313" key="1">
    <source>
        <dbReference type="EMBL" id="TWU29576.1"/>
    </source>
</evidence>
<reference evidence="1 2" key="1">
    <citation type="submission" date="2019-02" db="EMBL/GenBank/DDBJ databases">
        <title>Deep-cultivation of Planctomycetes and their phenomic and genomic characterization uncovers novel biology.</title>
        <authorList>
            <person name="Wiegand S."/>
            <person name="Jogler M."/>
            <person name="Boedeker C."/>
            <person name="Pinto D."/>
            <person name="Vollmers J."/>
            <person name="Rivas-Marin E."/>
            <person name="Kohn T."/>
            <person name="Peeters S.H."/>
            <person name="Heuer A."/>
            <person name="Rast P."/>
            <person name="Oberbeckmann S."/>
            <person name="Bunk B."/>
            <person name="Jeske O."/>
            <person name="Meyerdierks A."/>
            <person name="Storesund J.E."/>
            <person name="Kallscheuer N."/>
            <person name="Luecker S."/>
            <person name="Lage O.M."/>
            <person name="Pohl T."/>
            <person name="Merkel B.J."/>
            <person name="Hornburger P."/>
            <person name="Mueller R.-W."/>
            <person name="Bruemmer F."/>
            <person name="Labrenz M."/>
            <person name="Spormann A.M."/>
            <person name="Op Den Camp H."/>
            <person name="Overmann J."/>
            <person name="Amann R."/>
            <person name="Jetten M.S.M."/>
            <person name="Mascher T."/>
            <person name="Medema M.H."/>
            <person name="Devos D.P."/>
            <person name="Kaster A.-K."/>
            <person name="Ovreas L."/>
            <person name="Rohde M."/>
            <person name="Galperin M.Y."/>
            <person name="Jogler C."/>
        </authorList>
    </citation>
    <scope>NUCLEOTIDE SEQUENCE [LARGE SCALE GENOMIC DNA]</scope>
    <source>
        <strain evidence="1 2">Pla144</strain>
    </source>
</reference>
<comment type="caution">
    <text evidence="1">The sequence shown here is derived from an EMBL/GenBank/DDBJ whole genome shotgun (WGS) entry which is preliminary data.</text>
</comment>